<dbReference type="Proteomes" id="UP001492380">
    <property type="component" value="Unassembled WGS sequence"/>
</dbReference>
<organism evidence="2 3">
    <name type="scientific">Phyllosticta capitalensis</name>
    <dbReference type="NCBI Taxonomy" id="121624"/>
    <lineage>
        <taxon>Eukaryota</taxon>
        <taxon>Fungi</taxon>
        <taxon>Dikarya</taxon>
        <taxon>Ascomycota</taxon>
        <taxon>Pezizomycotina</taxon>
        <taxon>Dothideomycetes</taxon>
        <taxon>Dothideomycetes incertae sedis</taxon>
        <taxon>Botryosphaeriales</taxon>
        <taxon>Phyllostictaceae</taxon>
        <taxon>Phyllosticta</taxon>
    </lineage>
</organism>
<feature type="chain" id="PRO_5046932055" description="Ribosomal protein L33" evidence="1">
    <location>
        <begin position="33"/>
        <end position="104"/>
    </location>
</feature>
<evidence type="ECO:0000313" key="2">
    <source>
        <dbReference type="EMBL" id="KAK8240165.1"/>
    </source>
</evidence>
<comment type="caution">
    <text evidence="2">The sequence shown here is derived from an EMBL/GenBank/DDBJ whole genome shotgun (WGS) entry which is preliminary data.</text>
</comment>
<keyword evidence="1" id="KW-0732">Signal</keyword>
<sequence length="104" mass="11742">MLKISGGLKWRFGICISLCLSLGAVKVGVTESTRELAEQMDVTILDSKECNQFKRARMKFICARLCAGSLHFRTIATPQKPARSQIVLRKPKKMYPEPNIMRSI</sequence>
<feature type="signal peptide" evidence="1">
    <location>
        <begin position="1"/>
        <end position="32"/>
    </location>
</feature>
<keyword evidence="3" id="KW-1185">Reference proteome</keyword>
<gene>
    <name evidence="2" type="ORF">HDK90DRAFT_174462</name>
</gene>
<evidence type="ECO:0008006" key="4">
    <source>
        <dbReference type="Google" id="ProtNLM"/>
    </source>
</evidence>
<evidence type="ECO:0000313" key="3">
    <source>
        <dbReference type="Proteomes" id="UP001492380"/>
    </source>
</evidence>
<reference evidence="2 3" key="1">
    <citation type="submission" date="2024-04" db="EMBL/GenBank/DDBJ databases">
        <title>Phyllosticta paracitricarpa is synonymous to the EU quarantine fungus P. citricarpa based on phylogenomic analyses.</title>
        <authorList>
            <consortium name="Lawrence Berkeley National Laboratory"/>
            <person name="Van Ingen-Buijs V.A."/>
            <person name="Van Westerhoven A.C."/>
            <person name="Haridas S."/>
            <person name="Skiadas P."/>
            <person name="Martin F."/>
            <person name="Groenewald J.Z."/>
            <person name="Crous P.W."/>
            <person name="Seidl M.F."/>
        </authorList>
    </citation>
    <scope>NUCLEOTIDE SEQUENCE [LARGE SCALE GENOMIC DNA]</scope>
    <source>
        <strain evidence="2 3">CBS 123374</strain>
    </source>
</reference>
<proteinExistence type="predicted"/>
<accession>A0ABR1YVF4</accession>
<evidence type="ECO:0000256" key="1">
    <source>
        <dbReference type="SAM" id="SignalP"/>
    </source>
</evidence>
<protein>
    <recommendedName>
        <fullName evidence="4">Ribosomal protein L33</fullName>
    </recommendedName>
</protein>
<dbReference type="EMBL" id="JBBWRZ010000003">
    <property type="protein sequence ID" value="KAK8240165.1"/>
    <property type="molecule type" value="Genomic_DNA"/>
</dbReference>
<name>A0ABR1YVF4_9PEZI</name>